<dbReference type="EMBL" id="RBOM01000292">
    <property type="protein sequence ID" value="RMM59710.1"/>
    <property type="molecule type" value="Genomic_DNA"/>
</dbReference>
<dbReference type="EMBL" id="RBON01000076">
    <property type="protein sequence ID" value="RMM72425.1"/>
    <property type="molecule type" value="Genomic_DNA"/>
</dbReference>
<dbReference type="Pfam" id="PF01326">
    <property type="entry name" value="PPDK_N"/>
    <property type="match status" value="1"/>
</dbReference>
<evidence type="ECO:0000313" key="2">
    <source>
        <dbReference type="EMBL" id="RMM59710.1"/>
    </source>
</evidence>
<dbReference type="InterPro" id="IPR036637">
    <property type="entry name" value="Phosphohistidine_dom_sf"/>
</dbReference>
<dbReference type="GO" id="GO:0005524">
    <property type="term" value="F:ATP binding"/>
    <property type="evidence" value="ECO:0007669"/>
    <property type="project" value="InterPro"/>
</dbReference>
<dbReference type="Gene3D" id="3.30.470.20">
    <property type="entry name" value="ATP-grasp fold, B domain"/>
    <property type="match status" value="1"/>
</dbReference>
<comment type="caution">
    <text evidence="2">The sequence shown here is derived from an EMBL/GenBank/DDBJ whole genome shotgun (WGS) entry which is preliminary data.</text>
</comment>
<keyword evidence="2" id="KW-0670">Pyruvate</keyword>
<keyword evidence="2" id="KW-0808">Transferase</keyword>
<name>A0A3M3FCR1_PSESG</name>
<dbReference type="Proteomes" id="UP000276829">
    <property type="component" value="Unassembled WGS sequence"/>
</dbReference>
<protein>
    <submittedName>
        <fullName evidence="2">Pyruvate phosphate dikinase, PEP/pyruvate binding domain protein</fullName>
    </submittedName>
</protein>
<dbReference type="SUPFAM" id="SSF52009">
    <property type="entry name" value="Phosphohistidine domain"/>
    <property type="match status" value="1"/>
</dbReference>
<dbReference type="AlphaFoldDB" id="A0A3M3FCR1"/>
<evidence type="ECO:0000313" key="4">
    <source>
        <dbReference type="Proteomes" id="UP000276829"/>
    </source>
</evidence>
<evidence type="ECO:0000313" key="3">
    <source>
        <dbReference type="EMBL" id="RMM72425.1"/>
    </source>
</evidence>
<dbReference type="RefSeq" id="WP_003381696.1">
    <property type="nucleotide sequence ID" value="NZ_RBOM01000292.1"/>
</dbReference>
<evidence type="ECO:0000259" key="1">
    <source>
        <dbReference type="Pfam" id="PF01326"/>
    </source>
</evidence>
<dbReference type="Proteomes" id="UP000279057">
    <property type="component" value="Unassembled WGS sequence"/>
</dbReference>
<feature type="domain" description="Pyruvate phosphate dikinase AMP/ATP-binding" evidence="1">
    <location>
        <begin position="35"/>
        <end position="204"/>
    </location>
</feature>
<dbReference type="InterPro" id="IPR051549">
    <property type="entry name" value="PEP_Utilizing_Enz"/>
</dbReference>
<dbReference type="InterPro" id="IPR013815">
    <property type="entry name" value="ATP_grasp_subdomain_1"/>
</dbReference>
<keyword evidence="2" id="KW-0418">Kinase</keyword>
<organism evidence="2 5">
    <name type="scientific">Pseudomonas savastanoi pv. glycinea</name>
    <name type="common">Pseudomonas syringae pv. glycinea</name>
    <dbReference type="NCBI Taxonomy" id="318"/>
    <lineage>
        <taxon>Bacteria</taxon>
        <taxon>Pseudomonadati</taxon>
        <taxon>Pseudomonadota</taxon>
        <taxon>Gammaproteobacteria</taxon>
        <taxon>Pseudomonadales</taxon>
        <taxon>Pseudomonadaceae</taxon>
        <taxon>Pseudomonas</taxon>
    </lineage>
</organism>
<dbReference type="GO" id="GO:0016301">
    <property type="term" value="F:kinase activity"/>
    <property type="evidence" value="ECO:0007669"/>
    <property type="project" value="UniProtKB-KW"/>
</dbReference>
<dbReference type="InterPro" id="IPR002192">
    <property type="entry name" value="PPDK_AMP/ATP-bd"/>
</dbReference>
<accession>A0A3M3FCR1</accession>
<proteinExistence type="predicted"/>
<sequence>MSGKYLTLKTLAQRTSVPTLVGLQESDFKRLWHNYEELQKQLRDVLQVIQLTAGAFLDKHLEQLQLLAPVQWRPDARDYLESRLTEADINIHQPLAVRSSCAIEDGASHSFAGIFDSWLDVSGWDALFDAIEGVWRSGFSHRAIVERLRCELLDASVGMTVIVQHMVAARWAGVAFSHDPLDGSAVPLIEAVAGAGDALVSGASQALSVRLLANGDFTGAPQLLAEPAMLSSIAELLSLARQHLHAPADIEWAWDGQQVWLLQARVIASLRNLESSAPLCHWVDLYTAADPELEPFRPWPDFAQYFRSKRRPLALLALDHGVEAGSALLIAANAGGMTQAHSDALLAQLHSDQVVLDFSAGIRQQILPRAQLPARLRELLGAQTQVFVVRDFIRGDAGLITQSLGSTSYAGQVLCEYSPDGLLAINRGSASTSTWRIDADGLAPGHGLSTGTLDLPLNPHQRRQLVIVTEAAIAGLGEVQLEWVVDRGQLSLVDFSPLKSQFLVDDRAGERTISPGFARGLSLVVDECAQIEEISIAATVSINNLPSPETLGPAIMRLMQRIEQAKAPIVMVSPRPYAALAALIPYVSGFIFESSSLLCHLAILLRESGVPALASPALYRAALSTPGNVLVQANQRPLETIPG</sequence>
<dbReference type="PANTHER" id="PTHR43615">
    <property type="entry name" value="PHOSPHOENOLPYRUVATE SYNTHASE-RELATED"/>
    <property type="match status" value="1"/>
</dbReference>
<reference evidence="4 5" key="1">
    <citation type="submission" date="2018-08" db="EMBL/GenBank/DDBJ databases">
        <title>Recombination of ecologically and evolutionarily significant loci maintains genetic cohesion in the Pseudomonas syringae species complex.</title>
        <authorList>
            <person name="Dillon M."/>
            <person name="Thakur S."/>
            <person name="Almeida R.N.D."/>
            <person name="Weir B.S."/>
            <person name="Guttman D.S."/>
        </authorList>
    </citation>
    <scope>NUCLEOTIDE SEQUENCE [LARGE SCALE GENOMIC DNA]</scope>
    <source>
        <strain evidence="3 4">ICMP 4324</strain>
        <strain evidence="2 5">ICMP 4332</strain>
    </source>
</reference>
<dbReference type="Gene3D" id="3.30.1490.20">
    <property type="entry name" value="ATP-grasp fold, A domain"/>
    <property type="match status" value="1"/>
</dbReference>
<gene>
    <name evidence="3" type="ORF">ALQ73_02847</name>
    <name evidence="2" type="ORF">ALQ74_03247</name>
</gene>
<dbReference type="SUPFAM" id="SSF56059">
    <property type="entry name" value="Glutathione synthetase ATP-binding domain-like"/>
    <property type="match status" value="1"/>
</dbReference>
<evidence type="ECO:0000313" key="5">
    <source>
        <dbReference type="Proteomes" id="UP000279057"/>
    </source>
</evidence>
<dbReference type="PANTHER" id="PTHR43615:SF1">
    <property type="entry name" value="PPDK_N DOMAIN-CONTAINING PROTEIN"/>
    <property type="match status" value="1"/>
</dbReference>